<sequence length="674" mass="79090">MQKIICLLFFLFKTTFILCQNEYEKSSDSLLVLINETNDDHLKMDYYINLCDLYVENDLKEIKKINPKLFAVSKKINSKKGLAFYYFYNAILLRNSNQEGAAFTNIEESISIFKEIKDWDNYFIANAKFGHYLILNENYLKAENLLNENIKFALKLNNEKVSYLYYIMSQMYNFKSDYNEALVYAKKALDSEKNISQTIKIYNLASNIYRSLKNFDEALQFNQMGIDLEKSISGLNLLFFTRAIIFFDMKRYHEALDLALNYKKHLVKKKSNRSLIDCNIFISKCYFYLEDYHLANKCVDEVLNVEIPRADIKMMAYGLKSKISLKQHRLNDAKKYIDKALRLLHGNHYYEIKLFVYETKFEVEEELGNYKTALTFSKKIMEINNLNYETDNVDRLNQLQINFNISEKENKIKSLQLQELKSTMKIEKQKNYIIYISIACFVALLSVLFYLKNNITIKKKNALIESEKLLTQKSLQEKEVLLKEIHHRVKNNLQLVKSLLYLQAKQQDVSLKTFVEASQSRILSMALIHENLYLKGDLSQVDFKEYLHRLAQNILEAHKNENKLIELQIEVEPIYFNIQTAIPLGLIINELVTNAYKHAFIIKQKGTIRLVLKKKGDCYYDLNVIDDGDGIGKFKRPIHSLGLDLVHQLVVQINGKLFLSHEEGMHFTIQFKKA</sequence>
<gene>
    <name evidence="10" type="ORF">GOQ30_14670</name>
</gene>
<evidence type="ECO:0000259" key="9">
    <source>
        <dbReference type="PROSITE" id="PS50109"/>
    </source>
</evidence>
<evidence type="ECO:0000256" key="5">
    <source>
        <dbReference type="ARBA" id="ARBA00022741"/>
    </source>
</evidence>
<dbReference type="InterPro" id="IPR011495">
    <property type="entry name" value="Sig_transdc_His_kin_sub2_dim/P"/>
</dbReference>
<dbReference type="GO" id="GO:0005524">
    <property type="term" value="F:ATP binding"/>
    <property type="evidence" value="ECO:0007669"/>
    <property type="project" value="UniProtKB-KW"/>
</dbReference>
<dbReference type="Gene3D" id="1.25.40.10">
    <property type="entry name" value="Tetratricopeptide repeat domain"/>
    <property type="match status" value="2"/>
</dbReference>
<evidence type="ECO:0000313" key="10">
    <source>
        <dbReference type="EMBL" id="MVO10415.1"/>
    </source>
</evidence>
<dbReference type="SMART" id="SM00028">
    <property type="entry name" value="TPR"/>
    <property type="match status" value="4"/>
</dbReference>
<dbReference type="InterPro" id="IPR005467">
    <property type="entry name" value="His_kinase_dom"/>
</dbReference>
<evidence type="ECO:0000313" key="11">
    <source>
        <dbReference type="Proteomes" id="UP000431264"/>
    </source>
</evidence>
<reference evidence="11" key="1">
    <citation type="submission" date="2019-05" db="EMBL/GenBank/DDBJ databases">
        <title>Flavobacterium profundi sp. nov., isolated from a deep-sea seamount.</title>
        <authorList>
            <person name="Zhang D.-C."/>
        </authorList>
    </citation>
    <scope>NUCLEOTIDE SEQUENCE [LARGE SCALE GENOMIC DNA]</scope>
    <source>
        <strain evidence="11">TP390</strain>
    </source>
</reference>
<accession>A0A6I4IUC6</accession>
<dbReference type="OrthoDB" id="9767435at2"/>
<comment type="catalytic activity">
    <reaction evidence="1">
        <text>ATP + protein L-histidine = ADP + protein N-phospho-L-histidine.</text>
        <dbReference type="EC" id="2.7.13.3"/>
    </reaction>
</comment>
<feature type="transmembrane region" description="Helical" evidence="8">
    <location>
        <begin position="432"/>
        <end position="451"/>
    </location>
</feature>
<dbReference type="InterPro" id="IPR019734">
    <property type="entry name" value="TPR_rpt"/>
</dbReference>
<dbReference type="InterPro" id="IPR003594">
    <property type="entry name" value="HATPase_dom"/>
</dbReference>
<dbReference type="Proteomes" id="UP000431264">
    <property type="component" value="Unassembled WGS sequence"/>
</dbReference>
<name>A0A6I4IUC6_9FLAO</name>
<dbReference type="Pfam" id="PF02518">
    <property type="entry name" value="HATPase_c"/>
    <property type="match status" value="1"/>
</dbReference>
<keyword evidence="8" id="KW-0812">Transmembrane</keyword>
<dbReference type="Pfam" id="PF07568">
    <property type="entry name" value="HisKA_2"/>
    <property type="match status" value="1"/>
</dbReference>
<proteinExistence type="predicted"/>
<evidence type="ECO:0000256" key="6">
    <source>
        <dbReference type="ARBA" id="ARBA00022777"/>
    </source>
</evidence>
<feature type="domain" description="Histidine kinase" evidence="9">
    <location>
        <begin position="484"/>
        <end position="674"/>
    </location>
</feature>
<evidence type="ECO:0000256" key="8">
    <source>
        <dbReference type="SAM" id="Phobius"/>
    </source>
</evidence>
<keyword evidence="4" id="KW-0808">Transferase</keyword>
<dbReference type="PANTHER" id="PTHR41523:SF8">
    <property type="entry name" value="ETHYLENE RESPONSE SENSOR PROTEIN"/>
    <property type="match status" value="1"/>
</dbReference>
<dbReference type="InterPro" id="IPR011990">
    <property type="entry name" value="TPR-like_helical_dom_sf"/>
</dbReference>
<dbReference type="SUPFAM" id="SSF48452">
    <property type="entry name" value="TPR-like"/>
    <property type="match status" value="2"/>
</dbReference>
<dbReference type="RefSeq" id="WP_140998841.1">
    <property type="nucleotide sequence ID" value="NZ_VDCZ01000012.1"/>
</dbReference>
<keyword evidence="8" id="KW-0472">Membrane</keyword>
<dbReference type="AlphaFoldDB" id="A0A6I4IUC6"/>
<dbReference type="InterPro" id="IPR036890">
    <property type="entry name" value="HATPase_C_sf"/>
</dbReference>
<dbReference type="Gene3D" id="3.30.565.10">
    <property type="entry name" value="Histidine kinase-like ATPase, C-terminal domain"/>
    <property type="match status" value="1"/>
</dbReference>
<keyword evidence="11" id="KW-1185">Reference proteome</keyword>
<dbReference type="EC" id="2.7.13.3" evidence="2"/>
<evidence type="ECO:0000256" key="3">
    <source>
        <dbReference type="ARBA" id="ARBA00022553"/>
    </source>
</evidence>
<dbReference type="EMBL" id="WQLW01000012">
    <property type="protein sequence ID" value="MVO10415.1"/>
    <property type="molecule type" value="Genomic_DNA"/>
</dbReference>
<protein>
    <recommendedName>
        <fullName evidence="2">histidine kinase</fullName>
        <ecNumber evidence="2">2.7.13.3</ecNumber>
    </recommendedName>
</protein>
<keyword evidence="6" id="KW-0418">Kinase</keyword>
<dbReference type="PROSITE" id="PS50109">
    <property type="entry name" value="HIS_KIN"/>
    <property type="match status" value="1"/>
</dbReference>
<dbReference type="SUPFAM" id="SSF55874">
    <property type="entry name" value="ATPase domain of HSP90 chaperone/DNA topoisomerase II/histidine kinase"/>
    <property type="match status" value="1"/>
</dbReference>
<keyword evidence="8" id="KW-1133">Transmembrane helix</keyword>
<comment type="caution">
    <text evidence="10">The sequence shown here is derived from an EMBL/GenBank/DDBJ whole genome shotgun (WGS) entry which is preliminary data.</text>
</comment>
<dbReference type="SMART" id="SM00387">
    <property type="entry name" value="HATPase_c"/>
    <property type="match status" value="1"/>
</dbReference>
<organism evidence="10 11">
    <name type="scientific">Flavobacterium profundi</name>
    <dbReference type="NCBI Taxonomy" id="1774945"/>
    <lineage>
        <taxon>Bacteria</taxon>
        <taxon>Pseudomonadati</taxon>
        <taxon>Bacteroidota</taxon>
        <taxon>Flavobacteriia</taxon>
        <taxon>Flavobacteriales</taxon>
        <taxon>Flavobacteriaceae</taxon>
        <taxon>Flavobacterium</taxon>
    </lineage>
</organism>
<evidence type="ECO:0000256" key="7">
    <source>
        <dbReference type="ARBA" id="ARBA00022840"/>
    </source>
</evidence>
<dbReference type="GO" id="GO:0004673">
    <property type="term" value="F:protein histidine kinase activity"/>
    <property type="evidence" value="ECO:0007669"/>
    <property type="project" value="UniProtKB-EC"/>
</dbReference>
<evidence type="ECO:0000256" key="1">
    <source>
        <dbReference type="ARBA" id="ARBA00000085"/>
    </source>
</evidence>
<dbReference type="PANTHER" id="PTHR41523">
    <property type="entry name" value="TWO-COMPONENT SYSTEM SENSOR PROTEIN"/>
    <property type="match status" value="1"/>
</dbReference>
<evidence type="ECO:0000256" key="2">
    <source>
        <dbReference type="ARBA" id="ARBA00012438"/>
    </source>
</evidence>
<keyword evidence="3" id="KW-0597">Phosphoprotein</keyword>
<evidence type="ECO:0000256" key="4">
    <source>
        <dbReference type="ARBA" id="ARBA00022679"/>
    </source>
</evidence>
<keyword evidence="7" id="KW-0067">ATP-binding</keyword>
<dbReference type="Gene3D" id="3.30.450.20">
    <property type="entry name" value="PAS domain"/>
    <property type="match status" value="1"/>
</dbReference>
<keyword evidence="5" id="KW-0547">Nucleotide-binding</keyword>